<name>A0AAW5QZ27_9HYPH</name>
<evidence type="ECO:0000256" key="6">
    <source>
        <dbReference type="HAMAP-Rule" id="MF_01877"/>
    </source>
</evidence>
<keyword evidence="11" id="KW-1185">Reference proteome</keyword>
<dbReference type="RefSeq" id="WP_261615738.1">
    <property type="nucleotide sequence ID" value="NZ_JALIDZ010000004.1"/>
</dbReference>
<dbReference type="FunFam" id="3.30.950.10:FF:000002">
    <property type="entry name" value="Ribosomal RNA small subunit methyltransferase I"/>
    <property type="match status" value="1"/>
</dbReference>
<comment type="catalytic activity">
    <reaction evidence="6">
        <text>cytidine(1402) in 16S rRNA + S-adenosyl-L-methionine = 2'-O-methylcytidine(1402) in 16S rRNA + S-adenosyl-L-homocysteine + H(+)</text>
        <dbReference type="Rhea" id="RHEA:42924"/>
        <dbReference type="Rhea" id="RHEA-COMP:10285"/>
        <dbReference type="Rhea" id="RHEA-COMP:10286"/>
        <dbReference type="ChEBI" id="CHEBI:15378"/>
        <dbReference type="ChEBI" id="CHEBI:57856"/>
        <dbReference type="ChEBI" id="CHEBI:59789"/>
        <dbReference type="ChEBI" id="CHEBI:74495"/>
        <dbReference type="ChEBI" id="CHEBI:82748"/>
        <dbReference type="EC" id="2.1.1.198"/>
    </reaction>
</comment>
<dbReference type="PANTHER" id="PTHR46111:SF1">
    <property type="entry name" value="RIBOSOMAL RNA SMALL SUBUNIT METHYLTRANSFERASE I"/>
    <property type="match status" value="1"/>
</dbReference>
<dbReference type="InterPro" id="IPR000878">
    <property type="entry name" value="4pyrrol_Mease"/>
</dbReference>
<gene>
    <name evidence="6 10" type="primary">rsmI</name>
    <name evidence="10" type="ORF">MUB46_09875</name>
</gene>
<dbReference type="InterPro" id="IPR053910">
    <property type="entry name" value="RsmI_HTH"/>
</dbReference>
<accession>A0AAW5QZ27</accession>
<keyword evidence="7" id="KW-0547">Nucleotide-binding</keyword>
<evidence type="ECO:0000313" key="11">
    <source>
        <dbReference type="Proteomes" id="UP001320898"/>
    </source>
</evidence>
<dbReference type="FunFam" id="3.40.1010.10:FF:000007">
    <property type="entry name" value="Ribosomal RNA small subunit methyltransferase I"/>
    <property type="match status" value="1"/>
</dbReference>
<feature type="region of interest" description="Disordered" evidence="8">
    <location>
        <begin position="306"/>
        <end position="337"/>
    </location>
</feature>
<dbReference type="InterPro" id="IPR035996">
    <property type="entry name" value="4pyrrol_Methylase_sf"/>
</dbReference>
<dbReference type="EMBL" id="JALIDZ010000004">
    <property type="protein sequence ID" value="MCT8972164.1"/>
    <property type="molecule type" value="Genomic_DNA"/>
</dbReference>
<dbReference type="InterPro" id="IPR014777">
    <property type="entry name" value="4pyrrole_Mease_sub1"/>
</dbReference>
<keyword evidence="4 6" id="KW-0808">Transferase</keyword>
<dbReference type="Pfam" id="PF23016">
    <property type="entry name" value="RsmI_C"/>
    <property type="match status" value="1"/>
</dbReference>
<dbReference type="GO" id="GO:0046872">
    <property type="term" value="F:metal ion binding"/>
    <property type="evidence" value="ECO:0007669"/>
    <property type="project" value="InterPro"/>
</dbReference>
<dbReference type="Gene3D" id="3.30.950.10">
    <property type="entry name" value="Methyltransferase, Cobalt-precorrin-4 Transmethylase, Domain 2"/>
    <property type="match status" value="1"/>
</dbReference>
<dbReference type="GO" id="GO:0070677">
    <property type="term" value="F:rRNA (cytosine-2'-O-)-methyltransferase activity"/>
    <property type="evidence" value="ECO:0007669"/>
    <property type="project" value="UniProtKB-UniRule"/>
</dbReference>
<comment type="function">
    <text evidence="6">Catalyzes the 2'-O-methylation of the ribose of cytidine 1402 (C1402) in 16S rRNA.</text>
</comment>
<dbReference type="GO" id="GO:0005524">
    <property type="term" value="F:ATP binding"/>
    <property type="evidence" value="ECO:0007669"/>
    <property type="project" value="UniProtKB-UniRule"/>
</dbReference>
<dbReference type="Pfam" id="PF00590">
    <property type="entry name" value="TP_methylase"/>
    <property type="match status" value="1"/>
</dbReference>
<comment type="subcellular location">
    <subcellularLocation>
        <location evidence="6">Cytoplasm</location>
    </subcellularLocation>
</comment>
<comment type="caution">
    <text evidence="10">The sequence shown here is derived from an EMBL/GenBank/DDBJ whole genome shotgun (WGS) entry which is preliminary data.</text>
</comment>
<feature type="compositionally biased region" description="Gly residues" evidence="8">
    <location>
        <begin position="306"/>
        <end position="322"/>
    </location>
</feature>
<keyword evidence="5 6" id="KW-0949">S-adenosyl-L-methionine</keyword>
<keyword evidence="3 6" id="KW-0489">Methyltransferase</keyword>
<dbReference type="SUPFAM" id="SSF53790">
    <property type="entry name" value="Tetrapyrrole methylase"/>
    <property type="match status" value="1"/>
</dbReference>
<protein>
    <recommendedName>
        <fullName evidence="6">Ribosomal RNA small subunit methyltransferase I</fullName>
        <ecNumber evidence="6">2.1.1.198</ecNumber>
    </recommendedName>
    <alternativeName>
        <fullName evidence="6">16S rRNA 2'-O-ribose C1402 methyltransferase</fullName>
    </alternativeName>
    <alternativeName>
        <fullName evidence="6">rRNA (cytidine-2'-O-)-methyltransferase RsmI</fullName>
    </alternativeName>
</protein>
<dbReference type="Proteomes" id="UP001320898">
    <property type="component" value="Unassembled WGS sequence"/>
</dbReference>
<dbReference type="NCBIfam" id="TIGR00096">
    <property type="entry name" value="16S rRNA (cytidine(1402)-2'-O)-methyltransferase"/>
    <property type="match status" value="1"/>
</dbReference>
<evidence type="ECO:0000256" key="4">
    <source>
        <dbReference type="ARBA" id="ARBA00022679"/>
    </source>
</evidence>
<reference evidence="10 11" key="1">
    <citation type="submission" date="2022-04" db="EMBL/GenBank/DDBJ databases">
        <authorList>
            <person name="Ye Y.-Q."/>
            <person name="Du Z.-J."/>
        </authorList>
    </citation>
    <scope>NUCLEOTIDE SEQUENCE [LARGE SCALE GENOMIC DNA]</scope>
    <source>
        <strain evidence="10 11">A6E488</strain>
    </source>
</reference>
<feature type="compositionally biased region" description="Basic and acidic residues" evidence="8">
    <location>
        <begin position="323"/>
        <end position="337"/>
    </location>
</feature>
<dbReference type="AlphaFoldDB" id="A0AAW5QZ27"/>
<dbReference type="CDD" id="cd11648">
    <property type="entry name" value="RsmI"/>
    <property type="match status" value="1"/>
</dbReference>
<dbReference type="Gene3D" id="3.40.1010.10">
    <property type="entry name" value="Cobalt-precorrin-4 Transmethylase, Domain 1"/>
    <property type="match status" value="1"/>
</dbReference>
<evidence type="ECO:0000256" key="3">
    <source>
        <dbReference type="ARBA" id="ARBA00022603"/>
    </source>
</evidence>
<keyword evidence="2 6" id="KW-0698">rRNA processing</keyword>
<evidence type="ECO:0000256" key="8">
    <source>
        <dbReference type="SAM" id="MobiDB-lite"/>
    </source>
</evidence>
<comment type="similarity">
    <text evidence="6">Belongs to the methyltransferase superfamily. RsmI family.</text>
</comment>
<sequence>MRDQEQDSAAGRRSPDSASVLAAIANAPSDPPGLYVVATPIGNLADITLRALRILARADVVACEDTRVTRKLMSRYGLSTPLLSYHEHNAEARRPELMARLAAGEIVALVTDAGTPLVSDPGSRLVEAARAGGREVYAVPGASAVLAGLVVAGLPADRFWFEGFLPPKQAARRARIADLTGINGTLVLYEAPHRVAAALADLADGLGPRPAALARELTKRYETVARGTLADLAAQRAEDGAPKGEIVLIIGPPAPGSLVPSLSDAEIDDRLAARAAEIGVKRAAAELAAETGRKRADLYRRALDLGAGGRVPGKGTDGNGPDGKGRDGKGRDGQDDG</sequence>
<dbReference type="InterPro" id="IPR008189">
    <property type="entry name" value="rRNA_ssu_MeTfrase_I"/>
</dbReference>
<evidence type="ECO:0000256" key="7">
    <source>
        <dbReference type="PROSITE-ProRule" id="PRU00409"/>
    </source>
</evidence>
<feature type="domain" description="ATP-grasp" evidence="9">
    <location>
        <begin position="70"/>
        <end position="304"/>
    </location>
</feature>
<evidence type="ECO:0000259" key="9">
    <source>
        <dbReference type="PROSITE" id="PS50975"/>
    </source>
</evidence>
<dbReference type="HAMAP" id="MF_01877">
    <property type="entry name" value="16SrRNA_methyltr_I"/>
    <property type="match status" value="1"/>
</dbReference>
<dbReference type="PIRSF" id="PIRSF005917">
    <property type="entry name" value="MTase_YraL"/>
    <property type="match status" value="1"/>
</dbReference>
<dbReference type="InterPro" id="IPR011761">
    <property type="entry name" value="ATP-grasp"/>
</dbReference>
<keyword evidence="7" id="KW-0067">ATP-binding</keyword>
<evidence type="ECO:0000256" key="5">
    <source>
        <dbReference type="ARBA" id="ARBA00022691"/>
    </source>
</evidence>
<dbReference type="PANTHER" id="PTHR46111">
    <property type="entry name" value="RIBOSOMAL RNA SMALL SUBUNIT METHYLTRANSFERASE I"/>
    <property type="match status" value="1"/>
</dbReference>
<evidence type="ECO:0000256" key="2">
    <source>
        <dbReference type="ARBA" id="ARBA00022552"/>
    </source>
</evidence>
<evidence type="ECO:0000313" key="10">
    <source>
        <dbReference type="EMBL" id="MCT8972164.1"/>
    </source>
</evidence>
<organism evidence="10 11">
    <name type="scientific">Microbaculum marinisediminis</name>
    <dbReference type="NCBI Taxonomy" id="2931392"/>
    <lineage>
        <taxon>Bacteria</taxon>
        <taxon>Pseudomonadati</taxon>
        <taxon>Pseudomonadota</taxon>
        <taxon>Alphaproteobacteria</taxon>
        <taxon>Hyphomicrobiales</taxon>
        <taxon>Tepidamorphaceae</taxon>
        <taxon>Microbaculum</taxon>
    </lineage>
</organism>
<dbReference type="PROSITE" id="PS50975">
    <property type="entry name" value="ATP_GRASP"/>
    <property type="match status" value="1"/>
</dbReference>
<dbReference type="EC" id="2.1.1.198" evidence="6"/>
<evidence type="ECO:0000256" key="1">
    <source>
        <dbReference type="ARBA" id="ARBA00022490"/>
    </source>
</evidence>
<dbReference type="InterPro" id="IPR014776">
    <property type="entry name" value="4pyrrole_Mease_sub2"/>
</dbReference>
<dbReference type="GO" id="GO:0005737">
    <property type="term" value="C:cytoplasm"/>
    <property type="evidence" value="ECO:0007669"/>
    <property type="project" value="UniProtKB-SubCell"/>
</dbReference>
<proteinExistence type="inferred from homology"/>
<keyword evidence="1 6" id="KW-0963">Cytoplasm</keyword>